<gene>
    <name evidence="1" type="ORF">PIOMA14_II_0558</name>
</gene>
<dbReference type="EMBL" id="AP014598">
    <property type="protein sequence ID" value="BAU19063.1"/>
    <property type="molecule type" value="Genomic_DNA"/>
</dbReference>
<accession>A0A0T7APN4</accession>
<sequence length="59" mass="6904">MPSEKDGKDKHIGNGVYKRTWLYTHLDSIISNQDQEYTRQLRTAQQIIKIENLLSTTPE</sequence>
<evidence type="ECO:0000313" key="2">
    <source>
        <dbReference type="Proteomes" id="UP000217431"/>
    </source>
</evidence>
<proteinExistence type="predicted"/>
<dbReference type="Proteomes" id="UP000217431">
    <property type="component" value="Chromosome II"/>
</dbReference>
<protein>
    <submittedName>
        <fullName evidence="1">Uncharacterized protein</fullName>
    </submittedName>
</protein>
<dbReference type="AlphaFoldDB" id="A0A0T7APN4"/>
<reference evidence="1 2" key="1">
    <citation type="journal article" date="2016" name="DNA Res.">
        <title>The complete genome sequencing of Prevotella intermedia strain OMA14 and a subsequent fine-scale, intra-species genomic comparison reveal an unusual amplification of conjugative and mobile transposons and identify a novel Prevotella-lineage-specific repeat.</title>
        <authorList>
            <person name="Naito M."/>
            <person name="Ogura Y."/>
            <person name="Itoh T."/>
            <person name="Shoji M."/>
            <person name="Okamoto M."/>
            <person name="Hayashi T."/>
            <person name="Nakayama K."/>
        </authorList>
    </citation>
    <scope>NUCLEOTIDE SEQUENCE [LARGE SCALE GENOMIC DNA]</scope>
    <source>
        <strain evidence="1 2">OMA14</strain>
    </source>
</reference>
<name>A0A0T7APN4_PREIN</name>
<organism evidence="1 2">
    <name type="scientific">Prevotella intermedia</name>
    <dbReference type="NCBI Taxonomy" id="28131"/>
    <lineage>
        <taxon>Bacteria</taxon>
        <taxon>Pseudomonadati</taxon>
        <taxon>Bacteroidota</taxon>
        <taxon>Bacteroidia</taxon>
        <taxon>Bacteroidales</taxon>
        <taxon>Prevotellaceae</taxon>
        <taxon>Prevotella</taxon>
    </lineage>
</organism>
<evidence type="ECO:0000313" key="1">
    <source>
        <dbReference type="EMBL" id="BAU19063.1"/>
    </source>
</evidence>